<dbReference type="Pfam" id="PF00012">
    <property type="entry name" value="HSP70"/>
    <property type="match status" value="2"/>
</dbReference>
<dbReference type="InterPro" id="IPR018181">
    <property type="entry name" value="Heat_shock_70_CS"/>
</dbReference>
<evidence type="ECO:0000256" key="4">
    <source>
        <dbReference type="ARBA" id="ARBA00023186"/>
    </source>
</evidence>
<dbReference type="SUPFAM" id="SSF53067">
    <property type="entry name" value="Actin-like ATPase domain"/>
    <property type="match status" value="2"/>
</dbReference>
<dbReference type="PANTHER" id="PTHR19375">
    <property type="entry name" value="HEAT SHOCK PROTEIN 70KDA"/>
    <property type="match status" value="1"/>
</dbReference>
<keyword evidence="7" id="KW-1185">Reference proteome</keyword>
<keyword evidence="2 5" id="KW-0547">Nucleotide-binding</keyword>
<accession>A0A4R6N8E3</accession>
<dbReference type="InterPro" id="IPR029047">
    <property type="entry name" value="HSP70_peptide-bd_sf"/>
</dbReference>
<gene>
    <name evidence="6" type="ORF">DFR39_103334</name>
</gene>
<keyword evidence="3 5" id="KW-0067">ATP-binding</keyword>
<dbReference type="PROSITE" id="PS00329">
    <property type="entry name" value="HSP70_2"/>
    <property type="match status" value="1"/>
</dbReference>
<dbReference type="Proteomes" id="UP000295357">
    <property type="component" value="Unassembled WGS sequence"/>
</dbReference>
<dbReference type="OrthoDB" id="9766019at2"/>
<dbReference type="AlphaFoldDB" id="A0A4R6N8E3"/>
<dbReference type="EMBL" id="SNXE01000003">
    <property type="protein sequence ID" value="TDP11407.1"/>
    <property type="molecule type" value="Genomic_DNA"/>
</dbReference>
<evidence type="ECO:0000313" key="6">
    <source>
        <dbReference type="EMBL" id="TDP11407.1"/>
    </source>
</evidence>
<dbReference type="RefSeq" id="WP_133603304.1">
    <property type="nucleotide sequence ID" value="NZ_JAUFPJ010000006.1"/>
</dbReference>
<keyword evidence="4" id="KW-0143">Chaperone</keyword>
<dbReference type="InterPro" id="IPR043129">
    <property type="entry name" value="ATPase_NBD"/>
</dbReference>
<name>A0A4R6N8E3_9BURK</name>
<dbReference type="PRINTS" id="PR00301">
    <property type="entry name" value="HEATSHOCK70"/>
</dbReference>
<dbReference type="FunFam" id="3.30.420.40:FF:000071">
    <property type="entry name" value="Molecular chaperone DnaK"/>
    <property type="match status" value="1"/>
</dbReference>
<protein>
    <submittedName>
        <fullName evidence="6">Molecular chaperone HscC</fullName>
    </submittedName>
</protein>
<dbReference type="GO" id="GO:0005524">
    <property type="term" value="F:ATP binding"/>
    <property type="evidence" value="ECO:0007669"/>
    <property type="project" value="UniProtKB-KW"/>
</dbReference>
<comment type="caution">
    <text evidence="6">The sequence shown here is derived from an EMBL/GenBank/DDBJ whole genome shotgun (WGS) entry which is preliminary data.</text>
</comment>
<evidence type="ECO:0000256" key="2">
    <source>
        <dbReference type="ARBA" id="ARBA00022741"/>
    </source>
</evidence>
<dbReference type="InterPro" id="IPR013126">
    <property type="entry name" value="Hsp_70_fam"/>
</dbReference>
<organism evidence="6 7">
    <name type="scientific">Roseateles asaccharophilus</name>
    <dbReference type="NCBI Taxonomy" id="582607"/>
    <lineage>
        <taxon>Bacteria</taxon>
        <taxon>Pseudomonadati</taxon>
        <taxon>Pseudomonadota</taxon>
        <taxon>Betaproteobacteria</taxon>
        <taxon>Burkholderiales</taxon>
        <taxon>Sphaerotilaceae</taxon>
        <taxon>Roseateles</taxon>
    </lineage>
</organism>
<evidence type="ECO:0000313" key="7">
    <source>
        <dbReference type="Proteomes" id="UP000295357"/>
    </source>
</evidence>
<sequence length="585" mass="64038">MSSERSAGPSVPAIVGIDLGTTNSLVAFWHNGQAHLVPNALGKSLTPSVVSLDEDGSILIGEAARERVQTHPWLSAAAFKRGMGSDRLYRLGDRSFRAEELSALVLKSLRADVRALFGCDVDQAVITVPAYFSDAQRAATRNAGLMAGFSDVSLLNEPTAAALAYGLHEQGDAQFLVFDFGGGTFDVSILELFSGVMEVRATAGDNMLGGDDVDACLERWVFERASLPASLREDALFMARLRAHCETAKRALAQDDQASIRFRHESVSVDLVLSLSQLEQLIQPLLERLRGPVEVAVRDARISPQQLSAVVLAGGSSRLRAVRQLATRLFGQFPSISHNPDEVVALGAAVQAGLRAQAADLSERVMTDVCPYTLGIEISKQLTAERRVEGFMSPVLPRNLVVPASRVERFYPVHEGQTIVCLRVFQGEARLVKDNIALGELEVKLTPPDGKTRRAVDVRFTYDVDGLLEVEATPLCDELPAGPLKRLVLQSSEQRLSPEEVQARLDKLATLKLHPRERLEVRTLLARAERLHMQLNGEARQQVSESISQFELALESQDARRIEPAREALRRLLEMHEASSPLGAW</sequence>
<dbReference type="Gene3D" id="3.30.420.40">
    <property type="match status" value="2"/>
</dbReference>
<dbReference type="PROSITE" id="PS00297">
    <property type="entry name" value="HSP70_1"/>
    <property type="match status" value="1"/>
</dbReference>
<evidence type="ECO:0000256" key="3">
    <source>
        <dbReference type="ARBA" id="ARBA00022840"/>
    </source>
</evidence>
<dbReference type="SUPFAM" id="SSF100920">
    <property type="entry name" value="Heat shock protein 70kD (HSP70), peptide-binding domain"/>
    <property type="match status" value="1"/>
</dbReference>
<comment type="similarity">
    <text evidence="1 5">Belongs to the heat shock protein 70 family.</text>
</comment>
<proteinExistence type="inferred from homology"/>
<evidence type="ECO:0000256" key="1">
    <source>
        <dbReference type="ARBA" id="ARBA00007381"/>
    </source>
</evidence>
<evidence type="ECO:0000256" key="5">
    <source>
        <dbReference type="RuleBase" id="RU003322"/>
    </source>
</evidence>
<reference evidence="6 7" key="1">
    <citation type="submission" date="2019-03" db="EMBL/GenBank/DDBJ databases">
        <title>Genomic Encyclopedia of Type Strains, Phase IV (KMG-IV): sequencing the most valuable type-strain genomes for metagenomic binning, comparative biology and taxonomic classification.</title>
        <authorList>
            <person name="Goeker M."/>
        </authorList>
    </citation>
    <scope>NUCLEOTIDE SEQUENCE [LARGE SCALE GENOMIC DNA]</scope>
    <source>
        <strain evidence="6 7">DSM 25082</strain>
    </source>
</reference>
<dbReference type="Gene3D" id="2.60.34.10">
    <property type="entry name" value="Substrate Binding Domain Of DNAk, Chain A, domain 1"/>
    <property type="match status" value="1"/>
</dbReference>
<dbReference type="GO" id="GO:0140662">
    <property type="term" value="F:ATP-dependent protein folding chaperone"/>
    <property type="evidence" value="ECO:0007669"/>
    <property type="project" value="InterPro"/>
</dbReference>
<dbReference type="Gene3D" id="3.90.640.10">
    <property type="entry name" value="Actin, Chain A, domain 4"/>
    <property type="match status" value="1"/>
</dbReference>